<keyword evidence="5" id="KW-0547">Nucleotide-binding</keyword>
<feature type="compositionally biased region" description="Polar residues" evidence="8">
    <location>
        <begin position="105"/>
        <end position="114"/>
    </location>
</feature>
<dbReference type="GO" id="GO:0005524">
    <property type="term" value="F:ATP binding"/>
    <property type="evidence" value="ECO:0007669"/>
    <property type="project" value="UniProtKB-KW"/>
</dbReference>
<evidence type="ECO:0000256" key="4">
    <source>
        <dbReference type="ARBA" id="ARBA00022679"/>
    </source>
</evidence>
<evidence type="ECO:0000256" key="7">
    <source>
        <dbReference type="ARBA" id="ARBA00022840"/>
    </source>
</evidence>
<evidence type="ECO:0000256" key="5">
    <source>
        <dbReference type="ARBA" id="ARBA00022741"/>
    </source>
</evidence>
<dbReference type="GO" id="GO:0000448">
    <property type="term" value="P:cleavage in ITS2 between 5.8S rRNA and LSU-rRNA of tricistronic rRNA transcript (SSU-rRNA, 5.8S rRNA, LSU-rRNA)"/>
    <property type="evidence" value="ECO:0007669"/>
    <property type="project" value="TreeGrafter"/>
</dbReference>
<dbReference type="STRING" id="114155.A0A4Q9NC84"/>
<evidence type="ECO:0000313" key="11">
    <source>
        <dbReference type="Proteomes" id="UP000292082"/>
    </source>
</evidence>
<name>A0A4Q9NC84_9APHY</name>
<evidence type="ECO:0000256" key="1">
    <source>
        <dbReference type="ARBA" id="ARBA00011003"/>
    </source>
</evidence>
<dbReference type="GO" id="GO:0051731">
    <property type="term" value="F:polynucleotide 5'-hydroxyl-kinase activity"/>
    <property type="evidence" value="ECO:0007669"/>
    <property type="project" value="InterPro"/>
</dbReference>
<evidence type="ECO:0000256" key="8">
    <source>
        <dbReference type="SAM" id="MobiDB-lite"/>
    </source>
</evidence>
<feature type="domain" description="Clp1 P-loop" evidence="9">
    <location>
        <begin position="379"/>
        <end position="584"/>
    </location>
</feature>
<dbReference type="PANTHER" id="PTHR12755:SF3">
    <property type="entry name" value="POLYNUCLEOTIDE 5'-HYDROXYL-KINASE NOL9"/>
    <property type="match status" value="1"/>
</dbReference>
<protein>
    <recommendedName>
        <fullName evidence="3">Polynucleotide 5'-hydroxyl-kinase GRC3</fullName>
    </recommendedName>
    <alternativeName>
        <fullName evidence="2">Polynucleotide 5'-hydroxyl-kinase grc3</fullName>
    </alternativeName>
</protein>
<dbReference type="AlphaFoldDB" id="A0A4Q9NC84"/>
<reference evidence="10 11" key="1">
    <citation type="submission" date="2019-01" db="EMBL/GenBank/DDBJ databases">
        <title>Draft genome sequences of three monokaryotic isolates of the white-rot basidiomycete fungus Dichomitus squalens.</title>
        <authorList>
            <consortium name="DOE Joint Genome Institute"/>
            <person name="Lopez S.C."/>
            <person name="Andreopoulos B."/>
            <person name="Pangilinan J."/>
            <person name="Lipzen A."/>
            <person name="Riley R."/>
            <person name="Ahrendt S."/>
            <person name="Ng V."/>
            <person name="Barry K."/>
            <person name="Daum C."/>
            <person name="Grigoriev I.V."/>
            <person name="Hilden K.S."/>
            <person name="Makela M.R."/>
            <person name="de Vries R.P."/>
        </authorList>
    </citation>
    <scope>NUCLEOTIDE SEQUENCE [LARGE SCALE GENOMIC DNA]</scope>
    <source>
        <strain evidence="10 11">CBS 464.89</strain>
    </source>
</reference>
<dbReference type="InterPro" id="IPR032319">
    <property type="entry name" value="CLP1_P"/>
</dbReference>
<proteinExistence type="inferred from homology"/>
<evidence type="ECO:0000313" key="10">
    <source>
        <dbReference type="EMBL" id="TBU61197.1"/>
    </source>
</evidence>
<dbReference type="GO" id="GO:0005634">
    <property type="term" value="C:nucleus"/>
    <property type="evidence" value="ECO:0007669"/>
    <property type="project" value="TreeGrafter"/>
</dbReference>
<feature type="compositionally biased region" description="Low complexity" evidence="8">
    <location>
        <begin position="13"/>
        <end position="26"/>
    </location>
</feature>
<gene>
    <name evidence="10" type="ORF">BD310DRAFT_813625</name>
</gene>
<feature type="compositionally biased region" description="Basic residues" evidence="8">
    <location>
        <begin position="44"/>
        <end position="57"/>
    </location>
</feature>
<dbReference type="InterPro" id="IPR027417">
    <property type="entry name" value="P-loop_NTPase"/>
</dbReference>
<keyword evidence="4" id="KW-0808">Transferase</keyword>
<evidence type="ECO:0000256" key="2">
    <source>
        <dbReference type="ARBA" id="ARBA00018706"/>
    </source>
</evidence>
<dbReference type="Gene3D" id="3.40.50.300">
    <property type="entry name" value="P-loop containing nucleotide triphosphate hydrolases"/>
    <property type="match status" value="1"/>
</dbReference>
<dbReference type="InterPro" id="IPR045116">
    <property type="entry name" value="Clp1/Grc3"/>
</dbReference>
<dbReference type="EMBL" id="ML145099">
    <property type="protein sequence ID" value="TBU61197.1"/>
    <property type="molecule type" value="Genomic_DNA"/>
</dbReference>
<keyword evidence="7" id="KW-0067">ATP-binding</keyword>
<accession>A0A4Q9NC84</accession>
<dbReference type="PANTHER" id="PTHR12755">
    <property type="entry name" value="CLEAVAGE/POLYADENYLATION FACTOR IA SUBUNIT CLP1P"/>
    <property type="match status" value="1"/>
</dbReference>
<organism evidence="10 11">
    <name type="scientific">Dichomitus squalens</name>
    <dbReference type="NCBI Taxonomy" id="114155"/>
    <lineage>
        <taxon>Eukaryota</taxon>
        <taxon>Fungi</taxon>
        <taxon>Dikarya</taxon>
        <taxon>Basidiomycota</taxon>
        <taxon>Agaricomycotina</taxon>
        <taxon>Agaricomycetes</taxon>
        <taxon>Polyporales</taxon>
        <taxon>Polyporaceae</taxon>
        <taxon>Dichomitus</taxon>
    </lineage>
</organism>
<evidence type="ECO:0000259" key="9">
    <source>
        <dbReference type="Pfam" id="PF16575"/>
    </source>
</evidence>
<comment type="similarity">
    <text evidence="1">Belongs to the Clp1 family. NOL9/GRC3 subfamily.</text>
</comment>
<evidence type="ECO:0000256" key="3">
    <source>
        <dbReference type="ARBA" id="ARBA00019824"/>
    </source>
</evidence>
<sequence>MLSAVAARKARLAQNQAQTPPQTAAVPPLPPGPTSQPPSDFRKKPSSHQKPPSKRKPSAPAGNATKKRKGQNRRSSPEPSARYFVQPDAFENQEDIIVVNDSDSETSVASQDTPSEGEASRIPPSRLNPRPASRKRAWSPSVPLQDSSDEEVEDADEILILDAINPPPDESVPVAPALLSTFRPVLDQNVFRLGPSDLSANKRTALLLSAGDTVALLGTYSITVLRGTVDLGGVSLNASTTSYPVFAPRSSPIPIIQCRPHKGSSSDPAFLSTLPNRVAAASKDYDAAIILQELHTGIEGLGRICRTFDGFFAPSRWHRGRVTFDLGLDTVYYLTQQTSDVVPLDIPPSWDAAVKAILPTSDQGTDATAEKKMVYIIKGAKNTGKSTFARLILNRLLSRFQRVAYLECDLGQSEFTPGGMVSLNVVEQPVFGPPFSHPSIPYAAHYIGATSPRATPSHYLESIHALVQLFNLEIQSAAAEELGSDDGRFNSSIPLVINTMGWTKGLGADLARKVQEIVEPSHIFSFDASVGEEWDTTGRVDTLLSPSELGGPHVQSVEPVQRPSTLTHYTAADQRNLSILSYFHAVLPNSPSTSLLTSPVAASWSSTLPLCAQPPYELDPRVAFDQLFLTGAGTEDVTPSEVHRALRCSVVGLISCQPGTLDSDARIDAEDDARPSPFYEQGVLPPSPHTSKCLGLALVRAISPSPSSRIHLLTPVPPHLLGSARVIVMGELQLPVWGMLDYRTLDDGGDIAGYDREKVPYLRWGKGEGAGGERRRVRRNLMRRAQM</sequence>
<dbReference type="Proteomes" id="UP000292082">
    <property type="component" value="Unassembled WGS sequence"/>
</dbReference>
<feature type="region of interest" description="Disordered" evidence="8">
    <location>
        <begin position="1"/>
        <end position="153"/>
    </location>
</feature>
<keyword evidence="11" id="KW-1185">Reference proteome</keyword>
<keyword evidence="6" id="KW-0418">Kinase</keyword>
<dbReference type="Pfam" id="PF16575">
    <property type="entry name" value="CLP1_P"/>
    <property type="match status" value="1"/>
</dbReference>
<evidence type="ECO:0000256" key="6">
    <source>
        <dbReference type="ARBA" id="ARBA00022777"/>
    </source>
</evidence>
<feature type="compositionally biased region" description="Pro residues" evidence="8">
    <location>
        <begin position="27"/>
        <end position="36"/>
    </location>
</feature>